<feature type="compositionally biased region" description="Basic and acidic residues" evidence="3">
    <location>
        <begin position="498"/>
        <end position="509"/>
    </location>
</feature>
<dbReference type="InterPro" id="IPR001064">
    <property type="entry name" value="Beta/gamma_crystallin"/>
</dbReference>
<evidence type="ECO:0000256" key="3">
    <source>
        <dbReference type="SAM" id="MobiDB-lite"/>
    </source>
</evidence>
<feature type="compositionally biased region" description="Polar residues" evidence="3">
    <location>
        <begin position="1015"/>
        <end position="1030"/>
    </location>
</feature>
<feature type="compositionally biased region" description="Basic and acidic residues" evidence="3">
    <location>
        <begin position="596"/>
        <end position="606"/>
    </location>
</feature>
<dbReference type="InterPro" id="IPR035992">
    <property type="entry name" value="Ricin_B-like_lectins"/>
</dbReference>
<feature type="compositionally biased region" description="Basic and acidic residues" evidence="3">
    <location>
        <begin position="335"/>
        <end position="351"/>
    </location>
</feature>
<dbReference type="Pfam" id="PF00030">
    <property type="entry name" value="Crystall"/>
    <property type="match status" value="6"/>
</dbReference>
<feature type="domain" description="Beta/gamma crystallin 'Greek key'" evidence="4">
    <location>
        <begin position="1768"/>
        <end position="1810"/>
    </location>
</feature>
<feature type="region of interest" description="Disordered" evidence="3">
    <location>
        <begin position="429"/>
        <end position="719"/>
    </location>
</feature>
<dbReference type="InterPro" id="IPR000772">
    <property type="entry name" value="Ricin_B_lectin"/>
</dbReference>
<proteinExistence type="inferred from homology"/>
<feature type="region of interest" description="Disordered" evidence="3">
    <location>
        <begin position="61"/>
        <end position="125"/>
    </location>
</feature>
<reference evidence="5" key="1">
    <citation type="submission" date="2021-01" db="EMBL/GenBank/DDBJ databases">
        <title>A chromosome-scale assembly of European eel, Anguilla anguilla.</title>
        <authorList>
            <person name="Henkel C."/>
            <person name="Jong-Raadsen S.A."/>
            <person name="Dufour S."/>
            <person name="Weltzien F.-A."/>
            <person name="Palstra A.P."/>
            <person name="Pelster B."/>
            <person name="Spaink H.P."/>
            <person name="Van Den Thillart G.E."/>
            <person name="Jansen H."/>
            <person name="Zahm M."/>
            <person name="Klopp C."/>
            <person name="Cedric C."/>
            <person name="Louis A."/>
            <person name="Berthelot C."/>
            <person name="Parey E."/>
            <person name="Roest Crollius H."/>
            <person name="Montfort J."/>
            <person name="Robinson-Rechavi M."/>
            <person name="Bucao C."/>
            <person name="Bouchez O."/>
            <person name="Gislard M."/>
            <person name="Lluch J."/>
            <person name="Milhes M."/>
            <person name="Lampietro C."/>
            <person name="Lopez Roques C."/>
            <person name="Donnadieu C."/>
            <person name="Braasch I."/>
            <person name="Desvignes T."/>
            <person name="Postlethwait J."/>
            <person name="Bobe J."/>
            <person name="Guiguen Y."/>
            <person name="Dirks R."/>
        </authorList>
    </citation>
    <scope>NUCLEOTIDE SEQUENCE</scope>
    <source>
        <strain evidence="5">Tag_6206</strain>
        <tissue evidence="5">Liver</tissue>
    </source>
</reference>
<protein>
    <recommendedName>
        <fullName evidence="4">Beta/gamma crystallin 'Greek key' domain-containing protein</fullName>
    </recommendedName>
</protein>
<keyword evidence="2" id="KW-0677">Repeat</keyword>
<dbReference type="InterPro" id="IPR050252">
    <property type="entry name" value="Beta/Gamma-Crystallin"/>
</dbReference>
<feature type="domain" description="Beta/gamma crystallin 'Greek key'" evidence="4">
    <location>
        <begin position="2150"/>
        <end position="2191"/>
    </location>
</feature>
<comment type="similarity">
    <text evidence="1">Belongs to the beta/gamma-crystallin family.</text>
</comment>
<feature type="compositionally biased region" description="Basic and acidic residues" evidence="3">
    <location>
        <begin position="251"/>
        <end position="262"/>
    </location>
</feature>
<dbReference type="Gene3D" id="2.60.20.10">
    <property type="entry name" value="Crystallins"/>
    <property type="match status" value="6"/>
</dbReference>
<feature type="compositionally biased region" description="Basic and acidic residues" evidence="3">
    <location>
        <begin position="891"/>
        <end position="921"/>
    </location>
</feature>
<dbReference type="EMBL" id="JAFIRN010000006">
    <property type="protein sequence ID" value="KAG5847177.1"/>
    <property type="molecule type" value="Genomic_DNA"/>
</dbReference>
<dbReference type="SUPFAM" id="SSF49695">
    <property type="entry name" value="gamma-Crystallin-like"/>
    <property type="match status" value="3"/>
</dbReference>
<dbReference type="PANTHER" id="PTHR11818:SF2">
    <property type="entry name" value="BETA_GAMMA CRYSTALLIN DOMAIN-CONTAINING PROTEIN 1"/>
    <property type="match status" value="1"/>
</dbReference>
<feature type="region of interest" description="Disordered" evidence="3">
    <location>
        <begin position="737"/>
        <end position="756"/>
    </location>
</feature>
<name>A0A9D3MFT5_ANGAN</name>
<feature type="compositionally biased region" description="Polar residues" evidence="3">
    <location>
        <begin position="557"/>
        <end position="570"/>
    </location>
</feature>
<feature type="region of interest" description="Disordered" evidence="3">
    <location>
        <begin position="1089"/>
        <end position="1232"/>
    </location>
</feature>
<feature type="domain" description="Beta/gamma crystallin 'Greek key'" evidence="4">
    <location>
        <begin position="1878"/>
        <end position="1920"/>
    </location>
</feature>
<feature type="compositionally biased region" description="Low complexity" evidence="3">
    <location>
        <begin position="984"/>
        <end position="999"/>
    </location>
</feature>
<feature type="domain" description="Beta/gamma crystallin 'Greek key'" evidence="4">
    <location>
        <begin position="1629"/>
        <end position="1668"/>
    </location>
</feature>
<dbReference type="Gene3D" id="2.80.10.50">
    <property type="match status" value="1"/>
</dbReference>
<feature type="compositionally biased region" description="Pro residues" evidence="3">
    <location>
        <begin position="1189"/>
        <end position="1199"/>
    </location>
</feature>
<dbReference type="Proteomes" id="UP001044222">
    <property type="component" value="Chromosome 6"/>
</dbReference>
<evidence type="ECO:0000259" key="4">
    <source>
        <dbReference type="PROSITE" id="PS50915"/>
    </source>
</evidence>
<evidence type="ECO:0000256" key="1">
    <source>
        <dbReference type="ARBA" id="ARBA00009646"/>
    </source>
</evidence>
<feature type="region of interest" description="Disordered" evidence="3">
    <location>
        <begin position="819"/>
        <end position="1069"/>
    </location>
</feature>
<feature type="domain" description="Beta/gamma crystallin 'Greek key'" evidence="4">
    <location>
        <begin position="1822"/>
        <end position="1877"/>
    </location>
</feature>
<feature type="region of interest" description="Disordered" evidence="3">
    <location>
        <begin position="187"/>
        <end position="363"/>
    </location>
</feature>
<feature type="region of interest" description="Disordered" evidence="3">
    <location>
        <begin position="1431"/>
        <end position="1452"/>
    </location>
</feature>
<dbReference type="PROSITE" id="PS50915">
    <property type="entry name" value="CRYSTALLIN_BETA_GAMMA"/>
    <property type="match status" value="9"/>
</dbReference>
<feature type="compositionally biased region" description="Basic and acidic residues" evidence="3">
    <location>
        <begin position="829"/>
        <end position="838"/>
    </location>
</feature>
<gene>
    <name evidence="5" type="ORF">ANANG_G00123260</name>
</gene>
<feature type="compositionally biased region" description="Polar residues" evidence="3">
    <location>
        <begin position="90"/>
        <end position="99"/>
    </location>
</feature>
<dbReference type="PANTHER" id="PTHR11818">
    <property type="entry name" value="BETA/GAMMA CRYSTALLIN"/>
    <property type="match status" value="1"/>
</dbReference>
<feature type="region of interest" description="Disordered" evidence="3">
    <location>
        <begin position="1509"/>
        <end position="1533"/>
    </location>
</feature>
<keyword evidence="6" id="KW-1185">Reference proteome</keyword>
<dbReference type="Pfam" id="PF00652">
    <property type="entry name" value="Ricin_B_lectin"/>
    <property type="match status" value="1"/>
</dbReference>
<feature type="compositionally biased region" description="Polar residues" evidence="3">
    <location>
        <begin position="1099"/>
        <end position="1112"/>
    </location>
</feature>
<evidence type="ECO:0000313" key="6">
    <source>
        <dbReference type="Proteomes" id="UP001044222"/>
    </source>
</evidence>
<feature type="compositionally biased region" description="Basic and acidic residues" evidence="3">
    <location>
        <begin position="1204"/>
        <end position="1224"/>
    </location>
</feature>
<feature type="compositionally biased region" description="Basic and acidic residues" evidence="3">
    <location>
        <begin position="936"/>
        <end position="949"/>
    </location>
</feature>
<organism evidence="5 6">
    <name type="scientific">Anguilla anguilla</name>
    <name type="common">European freshwater eel</name>
    <name type="synonym">Muraena anguilla</name>
    <dbReference type="NCBI Taxonomy" id="7936"/>
    <lineage>
        <taxon>Eukaryota</taxon>
        <taxon>Metazoa</taxon>
        <taxon>Chordata</taxon>
        <taxon>Craniata</taxon>
        <taxon>Vertebrata</taxon>
        <taxon>Euteleostomi</taxon>
        <taxon>Actinopterygii</taxon>
        <taxon>Neopterygii</taxon>
        <taxon>Teleostei</taxon>
        <taxon>Anguilliformes</taxon>
        <taxon>Anguillidae</taxon>
        <taxon>Anguilla</taxon>
    </lineage>
</organism>
<dbReference type="SUPFAM" id="SSF50370">
    <property type="entry name" value="Ricin B-like lectins"/>
    <property type="match status" value="1"/>
</dbReference>
<feature type="compositionally biased region" description="Basic and acidic residues" evidence="3">
    <location>
        <begin position="435"/>
        <end position="459"/>
    </location>
</feature>
<feature type="domain" description="Beta/gamma crystallin 'Greek key'" evidence="4">
    <location>
        <begin position="2109"/>
        <end position="2149"/>
    </location>
</feature>
<feature type="compositionally biased region" description="Basic and acidic residues" evidence="3">
    <location>
        <begin position="573"/>
        <end position="585"/>
    </location>
</feature>
<feature type="domain" description="Beta/gamma crystallin 'Greek key'" evidence="4">
    <location>
        <begin position="2059"/>
        <end position="2103"/>
    </location>
</feature>
<feature type="compositionally biased region" description="Basic and acidic residues" evidence="3">
    <location>
        <begin position="297"/>
        <end position="312"/>
    </location>
</feature>
<accession>A0A9D3MFT5</accession>
<feature type="domain" description="Beta/gamma crystallin 'Greek key'" evidence="4">
    <location>
        <begin position="1669"/>
        <end position="1721"/>
    </location>
</feature>
<comment type="caution">
    <text evidence="5">The sequence shown here is derived from an EMBL/GenBank/DDBJ whole genome shotgun (WGS) entry which is preliminary data.</text>
</comment>
<dbReference type="SMART" id="SM00247">
    <property type="entry name" value="XTALbg"/>
    <property type="match status" value="6"/>
</dbReference>
<dbReference type="InterPro" id="IPR011024">
    <property type="entry name" value="G_crystallin-like"/>
</dbReference>
<evidence type="ECO:0000256" key="2">
    <source>
        <dbReference type="ARBA" id="ARBA00022737"/>
    </source>
</evidence>
<feature type="domain" description="Beta/gamma crystallin 'Greek key'" evidence="4">
    <location>
        <begin position="1969"/>
        <end position="2011"/>
    </location>
</feature>
<sequence>MSDKEKARALACIGNFVSNSIRKNSGQHLISSSRVFPGSDTTLACQQRTGLGEIVEDLSESVEQGVSGPHTEWGTSSRGIAEAPEGGQAPSGNSSSTADRSAAEEKNAKHLKTASSSPFGKRSVHKCDRAATNQLLQVYLEETNLSGSPETDSQAQVIQTAVKVHLPVVSKPFKAEFAELENRSVTRLAGAQSHRVSLVSSEEGDTEAMGRKNSGRRRSRKNSQGDKEKDSPTNGPPTGLVLPEPSSPQDLKGEPADAHHSDSPLATPISPAPGDPDALEGGAASHWPRLAAEESPPEDRVERRTETAESKRRSMKVSSTQKVFAKKVLVNSDLSPERDSSVEERLKKESGKNGGTRKKSEIKITTNLKNETLQVKPIRAPGKIADRISMFEGQAAMQAKSYHGTQSVDGPPKPARTFAQKAKVDLNVDIPNTGKVERKLQSSDSKVDSDERSEVKDQGHAVASVPLGKTRKLRDPTKSISPPPTETKATKAMPFVKTFEDTHERKNDTGIDDSPTGGAQTGAVTPQEKVTNTVKPRIQKSTSSIMVAPGLGRDASLTASFVSSDNQPYPKTQRKETSEPKDLTVKDIPPASLHINEPKPIEDLKGLDSASEPPTTKQAREPSPNKGYAKSASRFTRRKNKDSLKTTSPNRLSKPEGESDSDMSGNSMMDQHKVSTVPEQESKAIGISVSESRIISGLEPESDTITAPEPVLKSSPDPELNWKTVAASKLDSKIIIPPKSDSVSKTSKPVDSESKPIAASVTVSMTSTISDPDSEISIALDRDSKTNIVTAATKFLDSVDGKINLHNKKSEVPKYKLSETPEAHTALRNTKDSSENRPTHRIRITGPETRAKKPMLTSPHEVKKQDTLTEEMSAAEPAVEVDSSMSIMQMDKVKKPLSKESIEKAREDQSESRPKKEKTGQDTETETAIHIQQETLLKDGCDHTVHDVNKLPTAGHAEKNKLKTNAGSRKPKQAIKSPASSEPQSQQNDSINNSSLSISETKGLTVPSSECKIMDSNSSRLIKKQTQTEEQGLVKAQSESMLVEENQADKADPKSENAAPGKSSTEQTVVVAAADQAAPVEGVSEILRQVPADAMSRPLDNQISGIESSQDKTAFPAQKQKPSRSLQKSWEASGDLKSDTLPKTPKAVSEVDEENKAPSASQSQSKKLEKPQKSPNESLKQSEHAVIPPVSPVLRPPDPAKNNIDTKVKMGQKMESKMGKETKGKSSSTQTLVNGAHQHVLESTKDEALFLSDSVKDTKTISVPKEIEGTTSSTCSPARKNLLAFSAGQDAPSSWLDVDSTLRGQKQTSLRNKLSPSISENNLLDTSDEFEDFISKIKYLGAPFSLPLRKHSDLKAPPPPFVMPAIKEDLLEKHFDPEEFQFGLKKNRKGQSPGMLVKLQSAEVKRQMNPKRASTENSLIFKSCESPSRFMRENQKTEEEVTVKEEEESEKGNLHLGRRSMLFDLVNSRFQAPKPSDQVDSTLNKDVPSIETTEPFLPVPLTLPVTLLPRRNKDSSNQPIDQGPSPLPALSSCYDDQPVDSLGKCLPQELRKAQLLPGTVPQSLKPDFGVSAPEPGGTDASLSTGLHMLDREPTAAPGPCLYEAPSPLQGLCNMNADAHEDTGVYKRPGKIVIHEHAQLAGKAFEIFRDMPDATSLKLSPVISVRVVRGCWLLYEMPGFQGRTFALEEGTVQLVNEWANEPLSAHSVPTVPMVIGSIRLVVKDYSIPRIDLFTELQGMGRKLTFEDDTVEVCAFGIPQSTASIKIHSGTWMVFADPGFKGVLSVLEPGEYPCPEAWGFPTPYVGSLRPLKMGGLKVENTAEVKALLYEKPGFEGQCLEVDSQLASFGGKLENEDSNAESPTSPTRKIPSVGSIKILGGLWVGYSQPRFEGHQYILEEGEYFHCGDWGGANNTLLSLRPILTDFQSPHLKLFRERDFGDRALSIDLFGPMVNMEPTTYGLKTQSIDVIGGVWVAFEELGFSGAAYILEKGQYCGPEDWGGQSSTIASLQPVFLDDFGAAAKFKVQLFSEPEFQGDVHVLENSAPLLPEGFSVGSCKVLSGSWLGFEGVEFDGGMYVLEEGDYPNLKAMGCIHPDSAVCSLQTAGFEFSLPSITLFSKPSFTGKKVVLNEAVVNLQLTGCDGRIQSVVVDGGMWVLYEGCNFRGRQILLHPSQVNDWCLFSSWQRIGSLRPLVQKKVYFHLRNNATGLLMSLSGTLEEIQLMRVLALEDTGGLEQVWMYQDGLLKNKMLEGCCLEIGGSIAMAGSRLTFVSKPEKEKQLWSITQDGLIRCRNHPDLVLEIKGGQQYDRNQVILNTADEHKLNQRWCVEIL</sequence>
<feature type="compositionally biased region" description="Basic and acidic residues" evidence="3">
    <location>
        <begin position="1431"/>
        <end position="1444"/>
    </location>
</feature>
<feature type="compositionally biased region" description="Polar residues" evidence="3">
    <location>
        <begin position="522"/>
        <end position="545"/>
    </location>
</feature>
<dbReference type="PROSITE" id="PS50231">
    <property type="entry name" value="RICIN_B_LECTIN"/>
    <property type="match status" value="1"/>
</dbReference>
<evidence type="ECO:0000313" key="5">
    <source>
        <dbReference type="EMBL" id="KAG5847177.1"/>
    </source>
</evidence>